<dbReference type="EMBL" id="FNFD01000024">
    <property type="protein sequence ID" value="SDL57356.1"/>
    <property type="molecule type" value="Genomic_DNA"/>
</dbReference>
<dbReference type="InterPro" id="IPR025746">
    <property type="entry name" value="PilX_N_dom"/>
</dbReference>
<reference evidence="2 3" key="1">
    <citation type="submission" date="2016-10" db="EMBL/GenBank/DDBJ databases">
        <authorList>
            <person name="de Groot N.N."/>
        </authorList>
    </citation>
    <scope>NUCLEOTIDE SEQUENCE [LARGE SCALE GENOMIC DNA]</scope>
    <source>
        <strain evidence="2 3">JCM 21544</strain>
    </source>
</reference>
<accession>A0A1G9L6B8</accession>
<evidence type="ECO:0000313" key="3">
    <source>
        <dbReference type="Proteomes" id="UP000198706"/>
    </source>
</evidence>
<proteinExistence type="predicted"/>
<dbReference type="OrthoDB" id="5954810at2"/>
<gene>
    <name evidence="2" type="ORF">SAMN05216186_12419</name>
</gene>
<dbReference type="STRING" id="137658.SAMN05216186_12419"/>
<dbReference type="Pfam" id="PF14341">
    <property type="entry name" value="PilX_N"/>
    <property type="match status" value="1"/>
</dbReference>
<keyword evidence="3" id="KW-1185">Reference proteome</keyword>
<evidence type="ECO:0000313" key="2">
    <source>
        <dbReference type="EMBL" id="SDL57356.1"/>
    </source>
</evidence>
<dbReference type="AlphaFoldDB" id="A0A1G9L6B8"/>
<evidence type="ECO:0000259" key="1">
    <source>
        <dbReference type="Pfam" id="PF14341"/>
    </source>
</evidence>
<sequence length="160" mass="16946">MNAKAPPKQRGMALIIALIMLLLLTLMVSSAFTQSTTNLEVVGNQQWRSEALSAADVAIEQVVGSAFTTAPVAQAVNVDLNRDDRTDYVVQVSRPECVRASLASATAPSSLTLVGMSNSTWNTLWEMVATVDDPASGASVRVRSGVRVLLSDAQKNAVCP</sequence>
<protein>
    <submittedName>
        <fullName evidence="2">PilX N-terminal</fullName>
    </submittedName>
</protein>
<dbReference type="RefSeq" id="WP_084338223.1">
    <property type="nucleotide sequence ID" value="NZ_CBKZNZ010000082.1"/>
</dbReference>
<organism evidence="2 3">
    <name type="scientific">Pseudomonas indica</name>
    <dbReference type="NCBI Taxonomy" id="137658"/>
    <lineage>
        <taxon>Bacteria</taxon>
        <taxon>Pseudomonadati</taxon>
        <taxon>Pseudomonadota</taxon>
        <taxon>Gammaproteobacteria</taxon>
        <taxon>Pseudomonadales</taxon>
        <taxon>Pseudomonadaceae</taxon>
        <taxon>Pseudomonas</taxon>
    </lineage>
</organism>
<feature type="domain" description="Type 4 fimbrial biogenesis protein PilX N-terminal" evidence="1">
    <location>
        <begin position="10"/>
        <end position="60"/>
    </location>
</feature>
<name>A0A1G9L6B8_9PSED</name>
<dbReference type="Proteomes" id="UP000198706">
    <property type="component" value="Unassembled WGS sequence"/>
</dbReference>